<evidence type="ECO:0000313" key="3">
    <source>
        <dbReference type="Proteomes" id="UP000018159"/>
    </source>
</evidence>
<dbReference type="STRING" id="1407055.NITUZ_40584"/>
<proteinExistence type="predicted"/>
<organism evidence="2 3">
    <name type="scientific">Candidatus Nitrosotenuis uzonensis</name>
    <dbReference type="NCBI Taxonomy" id="1407055"/>
    <lineage>
        <taxon>Archaea</taxon>
        <taxon>Nitrososphaerota</taxon>
        <taxon>Candidatus Nitrosotenuis</taxon>
    </lineage>
</organism>
<comment type="caution">
    <text evidence="2">The sequence shown here is derived from an EMBL/GenBank/DDBJ whole genome shotgun (WGS) entry which is preliminary data.</text>
</comment>
<evidence type="ECO:0000313" key="1">
    <source>
        <dbReference type="EMBL" id="CAE6487833.1"/>
    </source>
</evidence>
<reference evidence="2" key="1">
    <citation type="journal article" date="2013" name="PLoS ONE">
        <title>Enrichment and Genome Sequence of the Group I.1a Ammonia-Oxidizing Archaeon ?Ca. Nitrosotenuis uzonensis? Representing a Clade Globally.</title>
        <authorList>
            <person name="Lebedeva E.V."/>
            <person name="Hatzenpichler R."/>
            <person name="Pelletier E."/>
            <person name="Schuster N."/>
            <person name="Hauzmayer S."/>
            <person name="Bulaev A."/>
            <person name="Grigor'eva N.V."/>
            <person name="Galushko A."/>
            <person name="Schmid M."/>
            <person name="Palatinszky M."/>
            <person name="Le Paslier D."/>
            <person name="Daims H."/>
            <person name="Wagner M."/>
        </authorList>
    </citation>
    <scope>NUCLEOTIDE SEQUENCE [LARGE SCALE GENOMIC DNA]</scope>
    <source>
        <strain evidence="2">N4</strain>
    </source>
</reference>
<dbReference type="AlphaFoldDB" id="V6AVA6"/>
<sequence>MLIRKSAVIGLALCFSLIMSVYQMPADAQYVPLESNFKYVKERTIEPLKGKSGWWKYHLTVCATDHSLGITEVILKSDMETIYQGVNKVIPKGDCSYYGAVMKARDGKSLGYKIIQTHEAVDSILAFKQGKPGVSLNDVSRYRFILNIY</sequence>
<protein>
    <submittedName>
        <fullName evidence="2">Uncharacterized protein</fullName>
    </submittedName>
</protein>
<dbReference type="Proteomes" id="UP000655759">
    <property type="component" value="Unassembled WGS sequence"/>
</dbReference>
<keyword evidence="3" id="KW-1185">Reference proteome</keyword>
<gene>
    <name evidence="2" type="ORF">NITUZ_40584</name>
    <name evidence="1" type="ORF">NUZ5A_20373</name>
</gene>
<reference evidence="1" key="3">
    <citation type="submission" date="2021-02" db="EMBL/GenBank/DDBJ databases">
        <authorList>
            <person name="Han P."/>
        </authorList>
    </citation>
    <scope>NUCLEOTIDE SEQUENCE</scope>
    <source>
        <strain evidence="1">Candidatus Nitrosotenuis uzonensis 5A</strain>
    </source>
</reference>
<dbReference type="EMBL" id="CAJNAQ010000002">
    <property type="protein sequence ID" value="CAE6487833.1"/>
    <property type="molecule type" value="Genomic_DNA"/>
</dbReference>
<evidence type="ECO:0000313" key="2">
    <source>
        <dbReference type="EMBL" id="CDI06418.1"/>
    </source>
</evidence>
<dbReference type="Proteomes" id="UP000018159">
    <property type="component" value="Unassembled WGS sequence"/>
</dbReference>
<reference evidence="2" key="2">
    <citation type="submission" date="2013-10" db="EMBL/GenBank/DDBJ databases">
        <authorList>
            <person name="Regsiter A."/>
        </authorList>
    </citation>
    <scope>NUCLEOTIDE SEQUENCE</scope>
    <source>
        <strain evidence="2">N4</strain>
    </source>
</reference>
<name>V6AVA6_9ARCH</name>
<dbReference type="EMBL" id="CBTY010000009">
    <property type="protein sequence ID" value="CDI06418.1"/>
    <property type="molecule type" value="Genomic_DNA"/>
</dbReference>
<accession>V6AVA6</accession>